<dbReference type="OrthoDB" id="6777962at2759"/>
<dbReference type="AlphaFoldDB" id="A0A834RC11"/>
<sequence>MARRRNEAKILISSSENVEENITTRSKKLELSAEKILEPHFEDPSKTLSGLSLEKYLDFNDLLYQFSDKKNIPKYLHIFQFIATQIKNGVGKLTEENKQGVRINAKLDGLQQNFKSMSTEITKISKNTVPRFSIQASTKPSTFAEAARSIPNNNEPSQTDQTKTIIIKPTSKSSQISGVIMDTKVKKIINESKIKAKIINIKTNKSSVVIKSADENNENIENLVKKINNDSKFNNKTFQAYIPKKRDPTIVLKGVFIDNNITELVSQIIDNNVELQNIENVTEKIKFLFKMNTRNPRLMDLVLRVDPEIFKIITSQMKNHIYIDFQMCRIEYKAFVKQCQRCYLFDHRTSECESLKICRDCSEEKTTNHSCLNNYNKVCINCKNSKIYNNNTNHAPNTEACPIYYSHVKRIMDQTNFGD</sequence>
<evidence type="ECO:0000313" key="1">
    <source>
        <dbReference type="EMBL" id="KAF7494574.1"/>
    </source>
</evidence>
<proteinExistence type="predicted"/>
<reference evidence="3" key="1">
    <citation type="journal article" date="2020" name="PLoS Negl. Trop. Dis.">
        <title>High-quality nuclear genome for Sarcoptes scabiei-A critical resource for a neglected parasite.</title>
        <authorList>
            <person name="Korhonen P.K."/>
            <person name="Gasser R.B."/>
            <person name="Ma G."/>
            <person name="Wang T."/>
            <person name="Stroehlein A.J."/>
            <person name="Young N.D."/>
            <person name="Ang C.S."/>
            <person name="Fernando D.D."/>
            <person name="Lu H.C."/>
            <person name="Taylor S."/>
            <person name="Reynolds S.L."/>
            <person name="Mofiz E."/>
            <person name="Najaraj S.H."/>
            <person name="Gowda H."/>
            <person name="Madugundu A."/>
            <person name="Renuse S."/>
            <person name="Holt D."/>
            <person name="Pandey A."/>
            <person name="Papenfuss A.T."/>
            <person name="Fischer K."/>
        </authorList>
    </citation>
    <scope>NUCLEOTIDE SEQUENCE [LARGE SCALE GENOMIC DNA]</scope>
</reference>
<name>A0A834RC11_SARSC</name>
<dbReference type="EMBL" id="WVUK01000053">
    <property type="protein sequence ID" value="KAF7494574.1"/>
    <property type="molecule type" value="Genomic_DNA"/>
</dbReference>
<protein>
    <submittedName>
        <fullName evidence="1 2">Uncharacterized protein</fullName>
    </submittedName>
</protein>
<reference evidence="1" key="2">
    <citation type="submission" date="2020-01" db="EMBL/GenBank/DDBJ databases">
        <authorList>
            <person name="Korhonen P.K.K."/>
            <person name="Guangxu M.G."/>
            <person name="Wang T.W."/>
            <person name="Stroehlein A.J.S."/>
            <person name="Young N.D."/>
            <person name="Ang C.-S.A."/>
            <person name="Fernando D.W.F."/>
            <person name="Lu H.L."/>
            <person name="Taylor S.T."/>
            <person name="Ehtesham M.E.M."/>
            <person name="Najaraj S.H.N."/>
            <person name="Harsha G.H.G."/>
            <person name="Madugundu A.M."/>
            <person name="Renuse S.R."/>
            <person name="Holt D.H."/>
            <person name="Pandey A.P."/>
            <person name="Papenfuss A.P."/>
            <person name="Gasser R.B.G."/>
            <person name="Fischer K.F."/>
        </authorList>
    </citation>
    <scope>NUCLEOTIDE SEQUENCE</scope>
    <source>
        <strain evidence="1">SSS_KF_BRIS2020</strain>
    </source>
</reference>
<dbReference type="Proteomes" id="UP000070412">
    <property type="component" value="Unassembled WGS sequence"/>
</dbReference>
<evidence type="ECO:0000313" key="2">
    <source>
        <dbReference type="EnsemblMetazoa" id="KAF7494574.1"/>
    </source>
</evidence>
<evidence type="ECO:0000313" key="3">
    <source>
        <dbReference type="Proteomes" id="UP000070412"/>
    </source>
</evidence>
<reference evidence="2" key="3">
    <citation type="submission" date="2022-06" db="UniProtKB">
        <authorList>
            <consortium name="EnsemblMetazoa"/>
        </authorList>
    </citation>
    <scope>IDENTIFICATION</scope>
</reference>
<gene>
    <name evidence="1" type="ORF">SSS_214</name>
</gene>
<keyword evidence="3" id="KW-1185">Reference proteome</keyword>
<accession>A0A834RC11</accession>
<dbReference type="EnsemblMetazoa" id="SSS_214s_mrna">
    <property type="protein sequence ID" value="KAF7494574.1"/>
    <property type="gene ID" value="SSS_214"/>
</dbReference>
<organism evidence="1">
    <name type="scientific">Sarcoptes scabiei</name>
    <name type="common">Itch mite</name>
    <name type="synonym">Acarus scabiei</name>
    <dbReference type="NCBI Taxonomy" id="52283"/>
    <lineage>
        <taxon>Eukaryota</taxon>
        <taxon>Metazoa</taxon>
        <taxon>Ecdysozoa</taxon>
        <taxon>Arthropoda</taxon>
        <taxon>Chelicerata</taxon>
        <taxon>Arachnida</taxon>
        <taxon>Acari</taxon>
        <taxon>Acariformes</taxon>
        <taxon>Sarcoptiformes</taxon>
        <taxon>Astigmata</taxon>
        <taxon>Psoroptidia</taxon>
        <taxon>Sarcoptoidea</taxon>
        <taxon>Sarcoptidae</taxon>
        <taxon>Sarcoptinae</taxon>
        <taxon>Sarcoptes</taxon>
    </lineage>
</organism>